<feature type="region of interest" description="Disordered" evidence="1">
    <location>
        <begin position="1"/>
        <end position="23"/>
    </location>
</feature>
<feature type="transmembrane region" description="Helical" evidence="2">
    <location>
        <begin position="147"/>
        <end position="166"/>
    </location>
</feature>
<dbReference type="Pfam" id="PF04892">
    <property type="entry name" value="VanZ"/>
    <property type="match status" value="1"/>
</dbReference>
<dbReference type="RefSeq" id="WP_386545955.1">
    <property type="nucleotide sequence ID" value="NZ_BAAAUG010000220.1"/>
</dbReference>
<gene>
    <name evidence="4" type="ORF">GCM10010449_82260</name>
</gene>
<organism evidence="4 5">
    <name type="scientific">Streptomyces rectiviolaceus</name>
    <dbReference type="NCBI Taxonomy" id="332591"/>
    <lineage>
        <taxon>Bacteria</taxon>
        <taxon>Bacillati</taxon>
        <taxon>Actinomycetota</taxon>
        <taxon>Actinomycetes</taxon>
        <taxon>Kitasatosporales</taxon>
        <taxon>Streptomycetaceae</taxon>
        <taxon>Streptomyces</taxon>
    </lineage>
</organism>
<dbReference type="PANTHER" id="PTHR36834">
    <property type="entry name" value="MEMBRANE PROTEIN-RELATED"/>
    <property type="match status" value="1"/>
</dbReference>
<dbReference type="InterPro" id="IPR006976">
    <property type="entry name" value="VanZ-like"/>
</dbReference>
<dbReference type="InterPro" id="IPR053150">
    <property type="entry name" value="Teicoplanin_resist-assoc"/>
</dbReference>
<feature type="transmembrane region" description="Helical" evidence="2">
    <location>
        <begin position="115"/>
        <end position="135"/>
    </location>
</feature>
<keyword evidence="2" id="KW-0812">Transmembrane</keyword>
<feature type="transmembrane region" description="Helical" evidence="2">
    <location>
        <begin position="35"/>
        <end position="55"/>
    </location>
</feature>
<accession>A0ABP6NKU1</accession>
<evidence type="ECO:0000259" key="3">
    <source>
        <dbReference type="Pfam" id="PF04892"/>
    </source>
</evidence>
<keyword evidence="5" id="KW-1185">Reference proteome</keyword>
<evidence type="ECO:0000256" key="2">
    <source>
        <dbReference type="SAM" id="Phobius"/>
    </source>
</evidence>
<evidence type="ECO:0000313" key="4">
    <source>
        <dbReference type="EMBL" id="GAA3151496.1"/>
    </source>
</evidence>
<keyword evidence="2" id="KW-1133">Transmembrane helix</keyword>
<dbReference type="Proteomes" id="UP001501637">
    <property type="component" value="Unassembled WGS sequence"/>
</dbReference>
<name>A0ABP6NKU1_9ACTN</name>
<evidence type="ECO:0000313" key="5">
    <source>
        <dbReference type="Proteomes" id="UP001501637"/>
    </source>
</evidence>
<dbReference type="PANTHER" id="PTHR36834:SF1">
    <property type="entry name" value="INTEGRAL MEMBRANE PROTEIN"/>
    <property type="match status" value="1"/>
</dbReference>
<reference evidence="5" key="1">
    <citation type="journal article" date="2019" name="Int. J. Syst. Evol. Microbiol.">
        <title>The Global Catalogue of Microorganisms (GCM) 10K type strain sequencing project: providing services to taxonomists for standard genome sequencing and annotation.</title>
        <authorList>
            <consortium name="The Broad Institute Genomics Platform"/>
            <consortium name="The Broad Institute Genome Sequencing Center for Infectious Disease"/>
            <person name="Wu L."/>
            <person name="Ma J."/>
        </authorList>
    </citation>
    <scope>NUCLEOTIDE SEQUENCE [LARGE SCALE GENOMIC DNA]</scope>
    <source>
        <strain evidence="5">JCM 9092</strain>
    </source>
</reference>
<feature type="domain" description="VanZ-like" evidence="3">
    <location>
        <begin position="45"/>
        <end position="161"/>
    </location>
</feature>
<feature type="transmembrane region" description="Helical" evidence="2">
    <location>
        <begin position="91"/>
        <end position="108"/>
    </location>
</feature>
<evidence type="ECO:0000256" key="1">
    <source>
        <dbReference type="SAM" id="MobiDB-lite"/>
    </source>
</evidence>
<protein>
    <submittedName>
        <fullName evidence="4">VanZ family protein</fullName>
    </submittedName>
</protein>
<sequence>MARTVPRGKTMKEEEAGSRNAPGAPPLSGWARAMAMLLAFAGTVAFAVLLARLTLEPSAASESLTHSNLRPGDSIRDYLAQPAFRDTLKQLGGNIVLGLPFGMLLPVLVPRARGLLRVIAVTALVMLLVELTQGVLVTGRAFDIDDVLLNTTGAVLGYLLIGRRLGRAVHPRRRHWWHRFSRR</sequence>
<dbReference type="EMBL" id="BAAAUG010000220">
    <property type="protein sequence ID" value="GAA3151496.1"/>
    <property type="molecule type" value="Genomic_DNA"/>
</dbReference>
<keyword evidence="2" id="KW-0472">Membrane</keyword>
<proteinExistence type="predicted"/>
<comment type="caution">
    <text evidence="4">The sequence shown here is derived from an EMBL/GenBank/DDBJ whole genome shotgun (WGS) entry which is preliminary data.</text>
</comment>